<dbReference type="OrthoDB" id="10343198at2759"/>
<accession>A0A1R1XFN3</accession>
<proteinExistence type="predicted"/>
<sequence length="43" mass="5008">MACPISTMSPRDYEPKKFILKIYKDIRNDRFASSEPSINPDEC</sequence>
<organism evidence="1 2">
    <name type="scientific">Smittium culicis</name>
    <dbReference type="NCBI Taxonomy" id="133412"/>
    <lineage>
        <taxon>Eukaryota</taxon>
        <taxon>Fungi</taxon>
        <taxon>Fungi incertae sedis</taxon>
        <taxon>Zoopagomycota</taxon>
        <taxon>Kickxellomycotina</taxon>
        <taxon>Harpellomycetes</taxon>
        <taxon>Harpellales</taxon>
        <taxon>Legeriomycetaceae</taxon>
        <taxon>Smittium</taxon>
    </lineage>
</organism>
<reference evidence="2" key="1">
    <citation type="submission" date="2017-01" db="EMBL/GenBank/DDBJ databases">
        <authorList>
            <person name="Wang Y."/>
            <person name="White M."/>
            <person name="Kvist S."/>
            <person name="Moncalvo J.-M."/>
        </authorList>
    </citation>
    <scope>NUCLEOTIDE SEQUENCE [LARGE SCALE GENOMIC DNA]</scope>
    <source>
        <strain evidence="2">ID-206-W2</strain>
    </source>
</reference>
<dbReference type="EMBL" id="LSSM01005080">
    <property type="protein sequence ID" value="OMJ13428.1"/>
    <property type="molecule type" value="Genomic_DNA"/>
</dbReference>
<evidence type="ECO:0000313" key="1">
    <source>
        <dbReference type="EMBL" id="OMJ13428.1"/>
    </source>
</evidence>
<evidence type="ECO:0000313" key="2">
    <source>
        <dbReference type="Proteomes" id="UP000187429"/>
    </source>
</evidence>
<feature type="non-terminal residue" evidence="1">
    <location>
        <position position="43"/>
    </location>
</feature>
<keyword evidence="2" id="KW-1185">Reference proteome</keyword>
<dbReference type="AlphaFoldDB" id="A0A1R1XFN3"/>
<gene>
    <name evidence="1" type="ORF">AYI69_g9008</name>
</gene>
<dbReference type="Proteomes" id="UP000187429">
    <property type="component" value="Unassembled WGS sequence"/>
</dbReference>
<comment type="caution">
    <text evidence="1">The sequence shown here is derived from an EMBL/GenBank/DDBJ whole genome shotgun (WGS) entry which is preliminary data.</text>
</comment>
<name>A0A1R1XFN3_9FUNG</name>
<protein>
    <submittedName>
        <fullName evidence="1">Uncharacterized protein</fullName>
    </submittedName>
</protein>